<evidence type="ECO:0000313" key="1">
    <source>
        <dbReference type="EMBL" id="TKR80862.1"/>
    </source>
</evidence>
<dbReference type="OrthoDB" id="5810718at2759"/>
<keyword evidence="2" id="KW-1185">Reference proteome</keyword>
<evidence type="ECO:0000313" key="2">
    <source>
        <dbReference type="Proteomes" id="UP000298663"/>
    </source>
</evidence>
<evidence type="ECO:0008006" key="3">
    <source>
        <dbReference type="Google" id="ProtNLM"/>
    </source>
</evidence>
<gene>
    <name evidence="1" type="ORF">L596_014853</name>
</gene>
<dbReference type="STRING" id="34508.A0A4U5NDZ7"/>
<dbReference type="Proteomes" id="UP000298663">
    <property type="component" value="Unassembled WGS sequence"/>
</dbReference>
<dbReference type="AlphaFoldDB" id="A0A4U5NDZ7"/>
<name>A0A4U5NDZ7_STECR</name>
<organism evidence="1 2">
    <name type="scientific">Steinernema carpocapsae</name>
    <name type="common">Entomopathogenic nematode</name>
    <dbReference type="NCBI Taxonomy" id="34508"/>
    <lineage>
        <taxon>Eukaryota</taxon>
        <taxon>Metazoa</taxon>
        <taxon>Ecdysozoa</taxon>
        <taxon>Nematoda</taxon>
        <taxon>Chromadorea</taxon>
        <taxon>Rhabditida</taxon>
        <taxon>Tylenchina</taxon>
        <taxon>Panagrolaimomorpha</taxon>
        <taxon>Strongyloidoidea</taxon>
        <taxon>Steinernematidae</taxon>
        <taxon>Steinernema</taxon>
    </lineage>
</organism>
<dbReference type="EMBL" id="AZBU02000004">
    <property type="protein sequence ID" value="TKR80862.1"/>
    <property type="molecule type" value="Genomic_DNA"/>
</dbReference>
<accession>A0A4U5NDZ7</accession>
<reference evidence="1 2" key="1">
    <citation type="journal article" date="2015" name="Genome Biol.">
        <title>Comparative genomics of Steinernema reveals deeply conserved gene regulatory networks.</title>
        <authorList>
            <person name="Dillman A.R."/>
            <person name="Macchietto M."/>
            <person name="Porter C.F."/>
            <person name="Rogers A."/>
            <person name="Williams B."/>
            <person name="Antoshechkin I."/>
            <person name="Lee M.M."/>
            <person name="Goodwin Z."/>
            <person name="Lu X."/>
            <person name="Lewis E.E."/>
            <person name="Goodrich-Blair H."/>
            <person name="Stock S.P."/>
            <person name="Adams B.J."/>
            <person name="Sternberg P.W."/>
            <person name="Mortazavi A."/>
        </authorList>
    </citation>
    <scope>NUCLEOTIDE SEQUENCE [LARGE SCALE GENOMIC DNA]</scope>
    <source>
        <strain evidence="1 2">ALL</strain>
    </source>
</reference>
<proteinExistence type="predicted"/>
<comment type="caution">
    <text evidence="1">The sequence shown here is derived from an EMBL/GenBank/DDBJ whole genome shotgun (WGS) entry which is preliminary data.</text>
</comment>
<protein>
    <recommendedName>
        <fullName evidence="3">BTB domain-containing protein</fullName>
    </recommendedName>
</protein>
<reference evidence="1 2" key="2">
    <citation type="journal article" date="2019" name="G3 (Bethesda)">
        <title>Hybrid Assembly of the Genome of the Entomopathogenic Nematode Steinernema carpocapsae Identifies the X-Chromosome.</title>
        <authorList>
            <person name="Serra L."/>
            <person name="Macchietto M."/>
            <person name="Macias-Munoz A."/>
            <person name="McGill C.J."/>
            <person name="Rodriguez I.M."/>
            <person name="Rodriguez B."/>
            <person name="Murad R."/>
            <person name="Mortazavi A."/>
        </authorList>
    </citation>
    <scope>NUCLEOTIDE SEQUENCE [LARGE SCALE GENOMIC DNA]</scope>
    <source>
        <strain evidence="1 2">ALL</strain>
    </source>
</reference>
<sequence>MEFYERSFSIILKAEIGKDPNTSHVTCEIVPDSDGHYHLLIDYEIIIDNTKKTVERDLWTKQETIFDVIFLSRAFTVSLNVNTSSMLSPCDLTTSVGRRTFQISMNDRKPYFVNPVQLAEFGGAVFKDWKEKQASGENSAIELSMDSRSLRILLEACCLYDNLLIHRRILDELLTLAARLKMAPVLRSLETFILNSETIHPIRKLEYAAEFRMSRLADSVQRAFKSRIDLLDCLHEFMRENNESLDQMHPKVLQILNIGASSIVIG</sequence>